<name>Q5Z5C7_ORYSJ</name>
<proteinExistence type="predicted"/>
<sequence>MARIRLLLGKSKIDAPWPPPTQVSYLASLLCDIGKTPTVRYWAEWKPWPPPQEIGTTHIRVNQWASAKLWTFLTWTSPVAEKWAAELKEKGIRLEDVEFDWKTLDPDVQEVDYITWVCS</sequence>
<evidence type="ECO:0000313" key="2">
    <source>
        <dbReference type="Proteomes" id="UP000000763"/>
    </source>
</evidence>
<dbReference type="EMBL" id="AP005748">
    <property type="protein sequence ID" value="BAD62096.1"/>
    <property type="molecule type" value="Genomic_DNA"/>
</dbReference>
<accession>Q5Z5C7</accession>
<reference evidence="2" key="1">
    <citation type="journal article" date="2005" name="Nature">
        <title>The map-based sequence of the rice genome.</title>
        <authorList>
            <consortium name="International rice genome sequencing project (IRGSP)"/>
            <person name="Matsumoto T."/>
            <person name="Wu J."/>
            <person name="Kanamori H."/>
            <person name="Katayose Y."/>
            <person name="Fujisawa M."/>
            <person name="Namiki N."/>
            <person name="Mizuno H."/>
            <person name="Yamamoto K."/>
            <person name="Antonio B.A."/>
            <person name="Baba T."/>
            <person name="Sakata K."/>
            <person name="Nagamura Y."/>
            <person name="Aoki H."/>
            <person name="Arikawa K."/>
            <person name="Arita K."/>
            <person name="Bito T."/>
            <person name="Chiden Y."/>
            <person name="Fujitsuka N."/>
            <person name="Fukunaka R."/>
            <person name="Hamada M."/>
            <person name="Harada C."/>
            <person name="Hayashi A."/>
            <person name="Hijishita S."/>
            <person name="Honda M."/>
            <person name="Hosokawa S."/>
            <person name="Ichikawa Y."/>
            <person name="Idonuma A."/>
            <person name="Iijima M."/>
            <person name="Ikeda M."/>
            <person name="Ikeno M."/>
            <person name="Ito K."/>
            <person name="Ito S."/>
            <person name="Ito T."/>
            <person name="Ito Y."/>
            <person name="Ito Y."/>
            <person name="Iwabuchi A."/>
            <person name="Kamiya K."/>
            <person name="Karasawa W."/>
            <person name="Kurita K."/>
            <person name="Katagiri S."/>
            <person name="Kikuta A."/>
            <person name="Kobayashi H."/>
            <person name="Kobayashi N."/>
            <person name="Machita K."/>
            <person name="Maehara T."/>
            <person name="Masukawa M."/>
            <person name="Mizubayashi T."/>
            <person name="Mukai Y."/>
            <person name="Nagasaki H."/>
            <person name="Nagata Y."/>
            <person name="Naito S."/>
            <person name="Nakashima M."/>
            <person name="Nakama Y."/>
            <person name="Nakamichi Y."/>
            <person name="Nakamura M."/>
            <person name="Meguro A."/>
            <person name="Negishi M."/>
            <person name="Ohta I."/>
            <person name="Ohta T."/>
            <person name="Okamoto M."/>
            <person name="Ono N."/>
            <person name="Saji S."/>
            <person name="Sakaguchi M."/>
            <person name="Sakai K."/>
            <person name="Shibata M."/>
            <person name="Shimokawa T."/>
            <person name="Song J."/>
            <person name="Takazaki Y."/>
            <person name="Terasawa K."/>
            <person name="Tsugane M."/>
            <person name="Tsuji K."/>
            <person name="Ueda S."/>
            <person name="Waki K."/>
            <person name="Yamagata H."/>
            <person name="Yamamoto M."/>
            <person name="Yamamoto S."/>
            <person name="Yamane H."/>
            <person name="Yoshiki S."/>
            <person name="Yoshihara R."/>
            <person name="Yukawa K."/>
            <person name="Zhong H."/>
            <person name="Yano M."/>
            <person name="Yuan Q."/>
            <person name="Ouyang S."/>
            <person name="Liu J."/>
            <person name="Jones K.M."/>
            <person name="Gansberger K."/>
            <person name="Moffat K."/>
            <person name="Hill J."/>
            <person name="Bera J."/>
            <person name="Fadrosh D."/>
            <person name="Jin S."/>
            <person name="Johri S."/>
            <person name="Kim M."/>
            <person name="Overton L."/>
            <person name="Reardon M."/>
            <person name="Tsitrin T."/>
            <person name="Vuong H."/>
            <person name="Weaver B."/>
            <person name="Ciecko A."/>
            <person name="Tallon L."/>
            <person name="Jackson J."/>
            <person name="Pai G."/>
            <person name="Aken S.V."/>
            <person name="Utterback T."/>
            <person name="Reidmuller S."/>
            <person name="Feldblyum T."/>
            <person name="Hsiao J."/>
            <person name="Zismann V."/>
            <person name="Iobst S."/>
            <person name="de Vazeille A.R."/>
            <person name="Buell C.R."/>
            <person name="Ying K."/>
            <person name="Li Y."/>
            <person name="Lu T."/>
            <person name="Huang Y."/>
            <person name="Zhao Q."/>
            <person name="Feng Q."/>
            <person name="Zhang L."/>
            <person name="Zhu J."/>
            <person name="Weng Q."/>
            <person name="Mu J."/>
            <person name="Lu Y."/>
            <person name="Fan D."/>
            <person name="Liu Y."/>
            <person name="Guan J."/>
            <person name="Zhang Y."/>
            <person name="Yu S."/>
            <person name="Liu X."/>
            <person name="Zhang Y."/>
            <person name="Hong G."/>
            <person name="Han B."/>
            <person name="Choisne N."/>
            <person name="Demange N."/>
            <person name="Orjeda G."/>
            <person name="Samain S."/>
            <person name="Cattolico L."/>
            <person name="Pelletier E."/>
            <person name="Couloux A."/>
            <person name="Segurens B."/>
            <person name="Wincker P."/>
            <person name="D'Hont A."/>
            <person name="Scarpelli C."/>
            <person name="Weissenbach J."/>
            <person name="Salanoubat M."/>
            <person name="Quetier F."/>
            <person name="Yu Y."/>
            <person name="Kim H.R."/>
            <person name="Rambo T."/>
            <person name="Currie J."/>
            <person name="Collura K."/>
            <person name="Luo M."/>
            <person name="Yang T."/>
            <person name="Ammiraju J.S.S."/>
            <person name="Engler F."/>
            <person name="Soderlund C."/>
            <person name="Wing R.A."/>
            <person name="Palmer L.E."/>
            <person name="de la Bastide M."/>
            <person name="Spiegel L."/>
            <person name="Nascimento L."/>
            <person name="Zutavern T."/>
            <person name="O'Shaughnessy A."/>
            <person name="Dike S."/>
            <person name="Dedhia N."/>
            <person name="Preston R."/>
            <person name="Balija V."/>
            <person name="McCombie W.R."/>
            <person name="Chow T."/>
            <person name="Chen H."/>
            <person name="Chung M."/>
            <person name="Chen C."/>
            <person name="Shaw J."/>
            <person name="Wu H."/>
            <person name="Hsiao K."/>
            <person name="Chao Y."/>
            <person name="Chu M."/>
            <person name="Cheng C."/>
            <person name="Hour A."/>
            <person name="Lee P."/>
            <person name="Lin S."/>
            <person name="Lin Y."/>
            <person name="Liou J."/>
            <person name="Liu S."/>
            <person name="Hsing Y."/>
            <person name="Raghuvanshi S."/>
            <person name="Mohanty A."/>
            <person name="Bharti A.K."/>
            <person name="Gaur A."/>
            <person name="Gupta V."/>
            <person name="Kumar D."/>
            <person name="Ravi V."/>
            <person name="Vij S."/>
            <person name="Kapur A."/>
            <person name="Khurana P."/>
            <person name="Khurana P."/>
            <person name="Khurana J.P."/>
            <person name="Tyagi A.K."/>
            <person name="Gaikwad K."/>
            <person name="Singh A."/>
            <person name="Dalal V."/>
            <person name="Srivastava S."/>
            <person name="Dixit A."/>
            <person name="Pal A.K."/>
            <person name="Ghazi I.A."/>
            <person name="Yadav M."/>
            <person name="Pandit A."/>
            <person name="Bhargava A."/>
            <person name="Sureshbabu K."/>
            <person name="Batra K."/>
            <person name="Sharma T.R."/>
            <person name="Mohapatra T."/>
            <person name="Singh N.K."/>
            <person name="Messing J."/>
            <person name="Nelson A.B."/>
            <person name="Fuks G."/>
            <person name="Kavchok S."/>
            <person name="Keizer G."/>
            <person name="Linton E."/>
            <person name="Llaca V."/>
            <person name="Song R."/>
            <person name="Tanyolac B."/>
            <person name="Young S."/>
            <person name="Ho-Il K."/>
            <person name="Hahn J.H."/>
            <person name="Sangsakoo G."/>
            <person name="Vanavichit A."/>
            <person name="de Mattos Luiz.A.T."/>
            <person name="Zimmer P.D."/>
            <person name="Malone G."/>
            <person name="Dellagostin O."/>
            <person name="de Oliveira A.C."/>
            <person name="Bevan M."/>
            <person name="Bancroft I."/>
            <person name="Minx P."/>
            <person name="Cordum H."/>
            <person name="Wilson R."/>
            <person name="Cheng Z."/>
            <person name="Jin W."/>
            <person name="Jiang J."/>
            <person name="Leong S.A."/>
            <person name="Iwama H."/>
            <person name="Gojobori T."/>
            <person name="Itoh T."/>
            <person name="Niimura Y."/>
            <person name="Fujii Y."/>
            <person name="Habara T."/>
            <person name="Sakai H."/>
            <person name="Sato Y."/>
            <person name="Wilson G."/>
            <person name="Kumar K."/>
            <person name="McCouch S."/>
            <person name="Juretic N."/>
            <person name="Hoen D."/>
            <person name="Wright S."/>
            <person name="Bruskiewich R."/>
            <person name="Bureau T."/>
            <person name="Miyao A."/>
            <person name="Hirochika H."/>
            <person name="Nishikawa T."/>
            <person name="Kadowaki K."/>
            <person name="Sugiura M."/>
            <person name="Burr B."/>
            <person name="Sasaki T."/>
        </authorList>
    </citation>
    <scope>NUCLEOTIDE SEQUENCE [LARGE SCALE GENOMIC DNA]</scope>
    <source>
        <strain evidence="2">cv. Nipponbare</strain>
    </source>
</reference>
<reference evidence="2" key="2">
    <citation type="journal article" date="2008" name="Nucleic Acids Res.">
        <title>The rice annotation project database (RAP-DB): 2008 update.</title>
        <authorList>
            <consortium name="The rice annotation project (RAP)"/>
        </authorList>
    </citation>
    <scope>GENOME REANNOTATION</scope>
    <source>
        <strain evidence="2">cv. Nipponbare</strain>
    </source>
</reference>
<evidence type="ECO:0000313" key="1">
    <source>
        <dbReference type="EMBL" id="BAD62096.1"/>
    </source>
</evidence>
<protein>
    <submittedName>
        <fullName evidence="1">Uncharacterized protein</fullName>
    </submittedName>
</protein>
<dbReference type="Proteomes" id="UP000000763">
    <property type="component" value="Chromosome 6"/>
</dbReference>
<dbReference type="AlphaFoldDB" id="Q5Z5C7"/>
<organism evidence="1 2">
    <name type="scientific">Oryza sativa subsp. japonica</name>
    <name type="common">Rice</name>
    <dbReference type="NCBI Taxonomy" id="39947"/>
    <lineage>
        <taxon>Eukaryota</taxon>
        <taxon>Viridiplantae</taxon>
        <taxon>Streptophyta</taxon>
        <taxon>Embryophyta</taxon>
        <taxon>Tracheophyta</taxon>
        <taxon>Spermatophyta</taxon>
        <taxon>Magnoliopsida</taxon>
        <taxon>Liliopsida</taxon>
        <taxon>Poales</taxon>
        <taxon>Poaceae</taxon>
        <taxon>BOP clade</taxon>
        <taxon>Oryzoideae</taxon>
        <taxon>Oryzeae</taxon>
        <taxon>Oryzinae</taxon>
        <taxon>Oryza</taxon>
        <taxon>Oryza sativa</taxon>
    </lineage>
</organism>
<gene>
    <name evidence="1" type="primary">OSJNBa0042E12.13</name>
</gene>